<gene>
    <name evidence="2" type="ORF">PSm6_11650</name>
</gene>
<dbReference type="PANTHER" id="PTHR43581:SF4">
    <property type="entry name" value="ATP_GTP PHOSPHATASE"/>
    <property type="match status" value="1"/>
</dbReference>
<dbReference type="GO" id="GO:0005524">
    <property type="term" value="F:ATP binding"/>
    <property type="evidence" value="ECO:0007669"/>
    <property type="project" value="UniProtKB-KW"/>
</dbReference>
<proteinExistence type="predicted"/>
<keyword evidence="2" id="KW-0067">ATP-binding</keyword>
<keyword evidence="2" id="KW-0547">Nucleotide-binding</keyword>
<dbReference type="Gene3D" id="3.40.50.300">
    <property type="entry name" value="P-loop containing nucleotide triphosphate hydrolases"/>
    <property type="match status" value="1"/>
</dbReference>
<dbReference type="SUPFAM" id="SSF52540">
    <property type="entry name" value="P-loop containing nucleoside triphosphate hydrolases"/>
    <property type="match status" value="1"/>
</dbReference>
<sequence>MPAILDIEYEFKKIKLVPDTHKPTTNNIFTIIVGKNGVGKSKILSEIAKTHSHIYTYAYQYKGAPQFSPSSDDAPKIIAASTSPFDKFPSTPRRSNYSDTNYRYIGMRSEGIYNTSSSVALLSSAAKGLLISAQKDENNAQLIEVFSALGFYPGLELIFKPSYIKMKPRDLYLDSTSREQPLLQEIITLEKAFDFTIEDKYIDQLREMPTEVSARILNAIYTISNISNKRKAIRVRLELEKDPKLQKTIYESTETLDALLTLLSSGFIRLMDIVVTKITYGEMSLKRASSGEQCLAVLMLGIAGHITNGSTILIDEPEISLHPKWQEIFMPLLIRAFSKFRDCQFIIATHSPQIISRLGENNCYILSLTRNTIHNSSEFQNRSADFQLAELFDAPGLMNEYIARLAFNLLAKVKSSKTLDADSASNLNKLIELSSNLENNDPTFELIQSVKLVCEHYANNK</sequence>
<dbReference type="InterPro" id="IPR051396">
    <property type="entry name" value="Bact_Antivir_Def_Nuclease"/>
</dbReference>
<keyword evidence="3" id="KW-1185">Reference proteome</keyword>
<evidence type="ECO:0000313" key="3">
    <source>
        <dbReference type="Proteomes" id="UP001064896"/>
    </source>
</evidence>
<reference evidence="2" key="1">
    <citation type="submission" date="2020-05" db="EMBL/GenBank/DDBJ databases">
        <title>Complete genome sequence of Pseudomonas sp. Sm006.</title>
        <authorList>
            <person name="Takeuchi K."/>
            <person name="Someya N."/>
        </authorList>
    </citation>
    <scope>NUCLEOTIDE SEQUENCE</scope>
    <source>
        <strain evidence="2">Sm006</strain>
    </source>
</reference>
<dbReference type="Proteomes" id="UP001064896">
    <property type="component" value="Chromosome"/>
</dbReference>
<dbReference type="InterPro" id="IPR003959">
    <property type="entry name" value="ATPase_AAA_core"/>
</dbReference>
<accession>A0ABM7L5N4</accession>
<protein>
    <submittedName>
        <fullName evidence="2">ATP-binding protein</fullName>
    </submittedName>
</protein>
<feature type="domain" description="ATPase AAA-type core" evidence="1">
    <location>
        <begin position="282"/>
        <end position="356"/>
    </location>
</feature>
<dbReference type="EMBL" id="AP023081">
    <property type="protein sequence ID" value="BCD84758.1"/>
    <property type="molecule type" value="Genomic_DNA"/>
</dbReference>
<evidence type="ECO:0000313" key="2">
    <source>
        <dbReference type="EMBL" id="BCD84758.1"/>
    </source>
</evidence>
<dbReference type="InterPro" id="IPR027417">
    <property type="entry name" value="P-loop_NTPase"/>
</dbReference>
<dbReference type="PANTHER" id="PTHR43581">
    <property type="entry name" value="ATP/GTP PHOSPHATASE"/>
    <property type="match status" value="1"/>
</dbReference>
<name>A0ABM7L5N4_9PSED</name>
<dbReference type="RefSeq" id="WP_265169729.1">
    <property type="nucleotide sequence ID" value="NZ_AP023081.1"/>
</dbReference>
<organism evidence="2 3">
    <name type="scientific">Pseudomonas solani</name>
    <dbReference type="NCBI Taxonomy" id="2731552"/>
    <lineage>
        <taxon>Bacteria</taxon>
        <taxon>Pseudomonadati</taxon>
        <taxon>Pseudomonadota</taxon>
        <taxon>Gammaproteobacteria</taxon>
        <taxon>Pseudomonadales</taxon>
        <taxon>Pseudomonadaceae</taxon>
        <taxon>Pseudomonas</taxon>
    </lineage>
</organism>
<evidence type="ECO:0000259" key="1">
    <source>
        <dbReference type="Pfam" id="PF13304"/>
    </source>
</evidence>
<dbReference type="Pfam" id="PF13304">
    <property type="entry name" value="AAA_21"/>
    <property type="match status" value="1"/>
</dbReference>